<dbReference type="EMBL" id="DUZY01000001">
    <property type="protein sequence ID" value="DAD21407.1"/>
    <property type="molecule type" value="Genomic_DNA"/>
</dbReference>
<reference evidence="1 2" key="1">
    <citation type="journal article" date="2020" name="Mol. Biol. Evol.">
        <title>Distinct Expression and Methylation Patterns for Genes with Different Fates following a Single Whole-Genome Duplication in Flowering Plants.</title>
        <authorList>
            <person name="Shi T."/>
            <person name="Rahmani R.S."/>
            <person name="Gugger P.F."/>
            <person name="Wang M."/>
            <person name="Li H."/>
            <person name="Zhang Y."/>
            <person name="Li Z."/>
            <person name="Wang Q."/>
            <person name="Van de Peer Y."/>
            <person name="Marchal K."/>
            <person name="Chen J."/>
        </authorList>
    </citation>
    <scope>NUCLEOTIDE SEQUENCE [LARGE SCALE GENOMIC DNA]</scope>
    <source>
        <tissue evidence="1">Leaf</tissue>
    </source>
</reference>
<sequence>MCLYGCSEIENVEHLFWSCNFARATWFGSPLNWHSDQVSSLSITARLRECVMQVDIADDTCIVEFTMKTIILWKLWDARNKVVFHIADDTCIAEFTMKTIYNTRDDTCIH</sequence>
<gene>
    <name evidence="1" type="ORF">HUJ06_022870</name>
</gene>
<organism evidence="1 2">
    <name type="scientific">Nelumbo nucifera</name>
    <name type="common">Sacred lotus</name>
    <dbReference type="NCBI Taxonomy" id="4432"/>
    <lineage>
        <taxon>Eukaryota</taxon>
        <taxon>Viridiplantae</taxon>
        <taxon>Streptophyta</taxon>
        <taxon>Embryophyta</taxon>
        <taxon>Tracheophyta</taxon>
        <taxon>Spermatophyta</taxon>
        <taxon>Magnoliopsida</taxon>
        <taxon>Proteales</taxon>
        <taxon>Nelumbonaceae</taxon>
        <taxon>Nelumbo</taxon>
    </lineage>
</organism>
<accession>A0A822XMA2</accession>
<evidence type="ECO:0000313" key="2">
    <source>
        <dbReference type="Proteomes" id="UP000607653"/>
    </source>
</evidence>
<name>A0A822XMA2_NELNU</name>
<evidence type="ECO:0000313" key="1">
    <source>
        <dbReference type="EMBL" id="DAD21407.1"/>
    </source>
</evidence>
<evidence type="ECO:0008006" key="3">
    <source>
        <dbReference type="Google" id="ProtNLM"/>
    </source>
</evidence>
<dbReference type="Proteomes" id="UP000607653">
    <property type="component" value="Unassembled WGS sequence"/>
</dbReference>
<protein>
    <recommendedName>
        <fullName evidence="3">Reverse transcriptase zinc-binding domain-containing protein</fullName>
    </recommendedName>
</protein>
<proteinExistence type="predicted"/>
<comment type="caution">
    <text evidence="1">The sequence shown here is derived from an EMBL/GenBank/DDBJ whole genome shotgun (WGS) entry which is preliminary data.</text>
</comment>
<keyword evidence="2" id="KW-1185">Reference proteome</keyword>
<dbReference type="AlphaFoldDB" id="A0A822XMA2"/>